<name>A0ABV6U4N1_9ACTN</name>
<accession>A0ABV6U4N1</accession>
<dbReference type="PIRSF" id="PIRSF037228">
    <property type="entry name" value="Lant_mod_RumM"/>
    <property type="match status" value="1"/>
</dbReference>
<reference evidence="2 3" key="1">
    <citation type="submission" date="2024-09" db="EMBL/GenBank/DDBJ databases">
        <authorList>
            <person name="Sun Q."/>
            <person name="Mori K."/>
        </authorList>
    </citation>
    <scope>NUCLEOTIDE SEQUENCE [LARGE SCALE GENOMIC DNA]</scope>
    <source>
        <strain evidence="2 3">TBRC 1851</strain>
    </source>
</reference>
<evidence type="ECO:0000313" key="3">
    <source>
        <dbReference type="Proteomes" id="UP001589870"/>
    </source>
</evidence>
<keyword evidence="3" id="KW-1185">Reference proteome</keyword>
<feature type="domain" description="Lantibiotic biosynthesis protein dehydration" evidence="1">
    <location>
        <begin position="138"/>
        <end position="504"/>
    </location>
</feature>
<gene>
    <name evidence="2" type="ORF">ACFHYQ_13965</name>
</gene>
<dbReference type="Pfam" id="PF05147">
    <property type="entry name" value="LANC_like"/>
    <property type="match status" value="1"/>
</dbReference>
<dbReference type="Proteomes" id="UP001589870">
    <property type="component" value="Unassembled WGS sequence"/>
</dbReference>
<dbReference type="Gene3D" id="1.50.10.20">
    <property type="match status" value="1"/>
</dbReference>
<dbReference type="SMART" id="SM01260">
    <property type="entry name" value="LANC_like"/>
    <property type="match status" value="1"/>
</dbReference>
<dbReference type="EMBL" id="JBHMQT010000032">
    <property type="protein sequence ID" value="MFC0863401.1"/>
    <property type="molecule type" value="Genomic_DNA"/>
</dbReference>
<protein>
    <submittedName>
        <fullName evidence="2">Type 2 lanthipeptide synthetase LanM family protein</fullName>
    </submittedName>
</protein>
<proteinExistence type="predicted"/>
<dbReference type="PRINTS" id="PR01950">
    <property type="entry name" value="LANCSUPER"/>
</dbReference>
<dbReference type="CDD" id="cd04792">
    <property type="entry name" value="LanM-like"/>
    <property type="match status" value="1"/>
</dbReference>
<dbReference type="InterPro" id="IPR017146">
    <property type="entry name" value="Lanti_2_LanM"/>
</dbReference>
<dbReference type="RefSeq" id="WP_394301552.1">
    <property type="nucleotide sequence ID" value="NZ_JBHMQT010000032.1"/>
</dbReference>
<comment type="caution">
    <text evidence="2">The sequence shown here is derived from an EMBL/GenBank/DDBJ whole genome shotgun (WGS) entry which is preliminary data.</text>
</comment>
<dbReference type="NCBIfam" id="TIGR03897">
    <property type="entry name" value="lanti_2_LanM"/>
    <property type="match status" value="1"/>
</dbReference>
<evidence type="ECO:0000259" key="1">
    <source>
        <dbReference type="Pfam" id="PF13575"/>
    </source>
</evidence>
<dbReference type="InterPro" id="IPR007822">
    <property type="entry name" value="LANC-like"/>
</dbReference>
<evidence type="ECO:0000313" key="2">
    <source>
        <dbReference type="EMBL" id="MFC0863401.1"/>
    </source>
</evidence>
<dbReference type="Pfam" id="PF13575">
    <property type="entry name" value="DUF4135"/>
    <property type="match status" value="1"/>
</dbReference>
<sequence length="949" mass="100245">MHHAELGDVPLPLQAVAGRAADLSYAASCAVALDPESVGVVGAKSFSTIFDPFVGNAADRLVAECSCLKDDLDLAQIRDRFAADLSAMLVRIAGRVLAFELDARRAGGRLSGATPAERFADFVRQMTKGGLDASLKAYPVLGELLARAADRAVDSGQELLTRFAADHLGIRESLGCEPGSLVEFTATGDPHLGGRAVSVLSFDTGVKIVYRPRPVEAHLRFNEVVRWLNGRAPDLELRTLRVMGGERYGWAEFVQPRPCADVAEVEAFYRRTGGLLALLYTLNAGDIHYENVIACGDQPVLVDVETLFHPVIAGSAVIDPALLALHDSVQRTAILPTMLTGDQGSLDVSALGGDKDSVYPFSAAAWQDAGTDEMRLVRGPVRFAGADNRPRLCGVDADPADYAPSLLAGFREAYEAIVSGREELARRLLPRFGQVKVRMLLRPTRVYDELLTESTHPDVMADAAGRDEGFFELLRAMSVDDSARLAAIPAERADLRAGDIPYFWASPGSRAIYGGDTGRLPWELPQSGLESVTGKLSRMGPADRERQEWVIEASLATRVGGRGHDPGAPVDAGPLQAEEEPRPEILLAAAESIADRLCRTLYRQGRAVNWLGLEALDDRRFTIMPLGGGLATGYLGVALFLAQSGHATGTSGHMEIARQALEPIPRLLETLAAHRPLLDVVGCGGFGGLGGMAYALSQLGDLLGDGDVTGWVEPAVELAGAAVTDESRLDVYDGVAGCLAAMLAVHDVTGSPTAARLAGECAERLESAAPSADLPPGFAFGLAGVGWALARYGSRTTGADLLERAAQSAEGQTWCHGLPGVWLALADVLPDALALLDDPASPPVLDVPLSGHGLCHGELGCLEALSALAARGDRAPRGGLAARRSLHRRVGRLLASVDSGARCGTPGHISTPGLLDGMAGIGHGLFRLAAPESTASVLLLRSSSERREK</sequence>
<organism evidence="2 3">
    <name type="scientific">Sphaerimonospora cavernae</name>
    <dbReference type="NCBI Taxonomy" id="1740611"/>
    <lineage>
        <taxon>Bacteria</taxon>
        <taxon>Bacillati</taxon>
        <taxon>Actinomycetota</taxon>
        <taxon>Actinomycetes</taxon>
        <taxon>Streptosporangiales</taxon>
        <taxon>Streptosporangiaceae</taxon>
        <taxon>Sphaerimonospora</taxon>
    </lineage>
</organism>
<dbReference type="InterPro" id="IPR025410">
    <property type="entry name" value="Lant_dehyd"/>
</dbReference>
<dbReference type="SUPFAM" id="SSF158745">
    <property type="entry name" value="LanC-like"/>
    <property type="match status" value="1"/>
</dbReference>